<dbReference type="InterPro" id="IPR036271">
    <property type="entry name" value="Tet_transcr_reg_TetR-rel_C_sf"/>
</dbReference>
<dbReference type="InterPro" id="IPR041583">
    <property type="entry name" value="TetR_C_31"/>
</dbReference>
<dbReference type="InterPro" id="IPR009057">
    <property type="entry name" value="Homeodomain-like_sf"/>
</dbReference>
<evidence type="ECO:0000313" key="5">
    <source>
        <dbReference type="Proteomes" id="UP001215827"/>
    </source>
</evidence>
<dbReference type="InterPro" id="IPR001647">
    <property type="entry name" value="HTH_TetR"/>
</dbReference>
<name>A0ABY8FSR4_9SPHN</name>
<evidence type="ECO:0000259" key="3">
    <source>
        <dbReference type="PROSITE" id="PS50977"/>
    </source>
</evidence>
<feature type="domain" description="HTH tetR-type" evidence="3">
    <location>
        <begin position="7"/>
        <end position="67"/>
    </location>
</feature>
<dbReference type="PROSITE" id="PS50977">
    <property type="entry name" value="HTH_TETR_2"/>
    <property type="match status" value="1"/>
</dbReference>
<organism evidence="4 5">
    <name type="scientific">Altererythrobacter arenosus</name>
    <dbReference type="NCBI Taxonomy" id="3032592"/>
    <lineage>
        <taxon>Bacteria</taxon>
        <taxon>Pseudomonadati</taxon>
        <taxon>Pseudomonadota</taxon>
        <taxon>Alphaproteobacteria</taxon>
        <taxon>Sphingomonadales</taxon>
        <taxon>Erythrobacteraceae</taxon>
        <taxon>Altererythrobacter</taxon>
    </lineage>
</organism>
<protein>
    <submittedName>
        <fullName evidence="4">TetR family transcriptional regulator</fullName>
    </submittedName>
</protein>
<gene>
    <name evidence="4" type="ORF">P7228_03005</name>
</gene>
<sequence>MSSETPSSRAEQAVRAAVEVLGEKGAAGLTHRAVDRHAGLPEGSTSNHFRTRGALVLAICQYLTEHDLRALYQASQRFRGDGELTPDAAAKRLVEIIQRWTNTEAVLTAARLELFLIAHRDPAVAEKLAAVRRTFAARSREWLEQMAPGSGEHTLTVMALVEGLTSNQLLHQSGRMPKREVEAAIRLVLESIKG</sequence>
<dbReference type="Gene3D" id="1.10.357.10">
    <property type="entry name" value="Tetracycline Repressor, domain 2"/>
    <property type="match status" value="1"/>
</dbReference>
<evidence type="ECO:0000313" key="4">
    <source>
        <dbReference type="EMBL" id="WFL78053.1"/>
    </source>
</evidence>
<evidence type="ECO:0000256" key="1">
    <source>
        <dbReference type="ARBA" id="ARBA00023125"/>
    </source>
</evidence>
<dbReference type="SUPFAM" id="SSF46689">
    <property type="entry name" value="Homeodomain-like"/>
    <property type="match status" value="1"/>
</dbReference>
<dbReference type="RefSeq" id="WP_278016744.1">
    <property type="nucleotide sequence ID" value="NZ_CP121106.1"/>
</dbReference>
<reference evidence="4 5" key="1">
    <citation type="submission" date="2023-03" db="EMBL/GenBank/DDBJ databases">
        <title>Altererythrobacter sp. CAU 1644 isolated from sand.</title>
        <authorList>
            <person name="Kim W."/>
        </authorList>
    </citation>
    <scope>NUCLEOTIDE SEQUENCE [LARGE SCALE GENOMIC DNA]</scope>
    <source>
        <strain evidence="4 5">CAU 1644</strain>
    </source>
</reference>
<dbReference type="Pfam" id="PF17940">
    <property type="entry name" value="TetR_C_31"/>
    <property type="match status" value="1"/>
</dbReference>
<dbReference type="EMBL" id="CP121106">
    <property type="protein sequence ID" value="WFL78053.1"/>
    <property type="molecule type" value="Genomic_DNA"/>
</dbReference>
<evidence type="ECO:0000256" key="2">
    <source>
        <dbReference type="PROSITE-ProRule" id="PRU00335"/>
    </source>
</evidence>
<feature type="DNA-binding region" description="H-T-H motif" evidence="2">
    <location>
        <begin position="30"/>
        <end position="49"/>
    </location>
</feature>
<dbReference type="Pfam" id="PF00440">
    <property type="entry name" value="TetR_N"/>
    <property type="match status" value="1"/>
</dbReference>
<dbReference type="SUPFAM" id="SSF48498">
    <property type="entry name" value="Tetracyclin repressor-like, C-terminal domain"/>
    <property type="match status" value="1"/>
</dbReference>
<keyword evidence="5" id="KW-1185">Reference proteome</keyword>
<keyword evidence="1 2" id="KW-0238">DNA-binding</keyword>
<accession>A0ABY8FSR4</accession>
<proteinExistence type="predicted"/>
<dbReference type="Proteomes" id="UP001215827">
    <property type="component" value="Chromosome"/>
</dbReference>